<protein>
    <submittedName>
        <fullName evidence="2">Pollen Ole e 1 allergen and extensin family protein, putative</fullName>
    </submittedName>
</protein>
<keyword evidence="1" id="KW-0732">Signal</keyword>
<dbReference type="AlphaFoldDB" id="A0A061DR56"/>
<dbReference type="OMA" id="ASPLNNC"/>
<dbReference type="STRING" id="3641.A0A061DR56"/>
<accession>A0A061DR56</accession>
<gene>
    <name evidence="2" type="ORF">TCM_004708</name>
</gene>
<dbReference type="PANTHER" id="PTHR33470">
    <property type="entry name" value="OS01G0164075 PROTEIN"/>
    <property type="match status" value="1"/>
</dbReference>
<dbReference type="PANTHER" id="PTHR33470:SF58">
    <property type="entry name" value="POLLEN OLE E 1 ALLERGEN AND EXTENSIN FAMILY PROTEIN"/>
    <property type="match status" value="1"/>
</dbReference>
<dbReference type="InParanoid" id="A0A061DR56"/>
<dbReference type="eggNOG" id="ENOG502S1TD">
    <property type="taxonomic scope" value="Eukaryota"/>
</dbReference>
<sequence>MIALLRRAAKSFPTSIIYATMHSNIWHHFFKRPSQCTPIIHQVFNSTTLLREDMSMAPKNFFFATLFMLPLLLPTAALDSDGEYKPNPNLQKPYVEKEKLLSTMIGIQGLVYCRSGSQFIPLEGAVARITCQGVDKYGYETESFSILSCATDAKGYFIATVSPYEVKDSRRLRECKAFLELSPSDACDVPTDVNQGITGAPLASYHLLHDKNMKLFTVGPFFFIPQKDAKSIWPDGY</sequence>
<keyword evidence="3" id="KW-1185">Reference proteome</keyword>
<reference evidence="2 3" key="1">
    <citation type="journal article" date="2013" name="Genome Biol.">
        <title>The genome sequence of the most widely cultivated cacao type and its use to identify candidate genes regulating pod color.</title>
        <authorList>
            <person name="Motamayor J.C."/>
            <person name="Mockaitis K."/>
            <person name="Schmutz J."/>
            <person name="Haiminen N."/>
            <person name="Iii D.L."/>
            <person name="Cornejo O."/>
            <person name="Findley S.D."/>
            <person name="Zheng P."/>
            <person name="Utro F."/>
            <person name="Royaert S."/>
            <person name="Saski C."/>
            <person name="Jenkins J."/>
            <person name="Podicheti R."/>
            <person name="Zhao M."/>
            <person name="Scheffler B.E."/>
            <person name="Stack J.C."/>
            <person name="Feltus F.A."/>
            <person name="Mustiga G.M."/>
            <person name="Amores F."/>
            <person name="Phillips W."/>
            <person name="Marelli J.P."/>
            <person name="May G.D."/>
            <person name="Shapiro H."/>
            <person name="Ma J."/>
            <person name="Bustamante C.D."/>
            <person name="Schnell R.J."/>
            <person name="Main D."/>
            <person name="Gilbert D."/>
            <person name="Parida L."/>
            <person name="Kuhn D.N."/>
        </authorList>
    </citation>
    <scope>NUCLEOTIDE SEQUENCE [LARGE SCALE GENOMIC DNA]</scope>
    <source>
        <strain evidence="3">cv. Matina 1-6</strain>
    </source>
</reference>
<evidence type="ECO:0000313" key="2">
    <source>
        <dbReference type="EMBL" id="EOX95155.1"/>
    </source>
</evidence>
<dbReference type="EMBL" id="CM001879">
    <property type="protein sequence ID" value="EOX95155.1"/>
    <property type="molecule type" value="Genomic_DNA"/>
</dbReference>
<dbReference type="Pfam" id="PF01190">
    <property type="entry name" value="Pollen_Ole_e_1"/>
    <property type="match status" value="1"/>
</dbReference>
<dbReference type="HOGENOM" id="CLU_033592_0_0_1"/>
<dbReference type="GO" id="GO:0071944">
    <property type="term" value="C:cell periphery"/>
    <property type="evidence" value="ECO:0000318"/>
    <property type="project" value="GO_Central"/>
</dbReference>
<dbReference type="Gramene" id="EOX95155">
    <property type="protein sequence ID" value="EOX95155"/>
    <property type="gene ID" value="TCM_004708"/>
</dbReference>
<evidence type="ECO:0000313" key="3">
    <source>
        <dbReference type="Proteomes" id="UP000026915"/>
    </source>
</evidence>
<dbReference type="Proteomes" id="UP000026915">
    <property type="component" value="Chromosome 1"/>
</dbReference>
<proteinExistence type="predicted"/>
<organism evidence="2 3">
    <name type="scientific">Theobroma cacao</name>
    <name type="common">Cacao</name>
    <name type="synonym">Cocoa</name>
    <dbReference type="NCBI Taxonomy" id="3641"/>
    <lineage>
        <taxon>Eukaryota</taxon>
        <taxon>Viridiplantae</taxon>
        <taxon>Streptophyta</taxon>
        <taxon>Embryophyta</taxon>
        <taxon>Tracheophyta</taxon>
        <taxon>Spermatophyta</taxon>
        <taxon>Magnoliopsida</taxon>
        <taxon>eudicotyledons</taxon>
        <taxon>Gunneridae</taxon>
        <taxon>Pentapetalae</taxon>
        <taxon>rosids</taxon>
        <taxon>malvids</taxon>
        <taxon>Malvales</taxon>
        <taxon>Malvaceae</taxon>
        <taxon>Byttnerioideae</taxon>
        <taxon>Theobroma</taxon>
    </lineage>
</organism>
<name>A0A061DR56_THECC</name>
<evidence type="ECO:0000256" key="1">
    <source>
        <dbReference type="ARBA" id="ARBA00022729"/>
    </source>
</evidence>